<feature type="repeat" description="ANK" evidence="3">
    <location>
        <begin position="86"/>
        <end position="118"/>
    </location>
</feature>
<feature type="repeat" description="ANK" evidence="3">
    <location>
        <begin position="292"/>
        <end position="327"/>
    </location>
</feature>
<reference evidence="5 6" key="1">
    <citation type="journal article" date="2014" name="Genome Announc.">
        <title>Draft genome sequence of the pathogenic fungus Scedosporium apiospermum.</title>
        <authorList>
            <person name="Vandeputte P."/>
            <person name="Ghamrawi S."/>
            <person name="Rechenmann M."/>
            <person name="Iltis A."/>
            <person name="Giraud S."/>
            <person name="Fleury M."/>
            <person name="Thornton C."/>
            <person name="Delhaes L."/>
            <person name="Meyer W."/>
            <person name="Papon N."/>
            <person name="Bouchara J.P."/>
        </authorList>
    </citation>
    <scope>NUCLEOTIDE SEQUENCE [LARGE SCALE GENOMIC DNA]</scope>
    <source>
        <strain evidence="5 6">IHEM 14462</strain>
    </source>
</reference>
<dbReference type="VEuPathDB" id="FungiDB:SAPIO_CDS0186"/>
<feature type="region of interest" description="Disordered" evidence="4">
    <location>
        <begin position="490"/>
        <end position="521"/>
    </location>
</feature>
<evidence type="ECO:0000256" key="3">
    <source>
        <dbReference type="PROSITE-ProRule" id="PRU00023"/>
    </source>
</evidence>
<dbReference type="OrthoDB" id="195446at2759"/>
<keyword evidence="2 3" id="KW-0040">ANK repeat</keyword>
<dbReference type="PANTHER" id="PTHR24198">
    <property type="entry name" value="ANKYRIN REPEAT AND PROTEIN KINASE DOMAIN-CONTAINING PROTEIN"/>
    <property type="match status" value="1"/>
</dbReference>
<dbReference type="PROSITE" id="PS50297">
    <property type="entry name" value="ANK_REP_REGION"/>
    <property type="match status" value="2"/>
</dbReference>
<dbReference type="PROSITE" id="PS50088">
    <property type="entry name" value="ANK_REPEAT"/>
    <property type="match status" value="4"/>
</dbReference>
<sequence length="521" mass="57314">MIMEVPKHSDCCEGNSKARAFFDAAVNGDLETLKTLLDPTIDLDARHGNFPNDKTALHAATEHGHIETMRFLLAHGADPEVDIPLDGLTPLHVAAWMANYEAVRLLLDSGADISRTFNIEGDEGPATFLVLRNAHLPRSNIEQKHFDIVNLLLDRGIDINTPKSHYGDGNLIQYAVRADSPDMVKMLIDRGAETNNELLRDAVSWNRSVRTLQYLLDEVGLEDEGHEALQHLAFFSKEEPCEDMARILLSRETDLNVQGIYTALCDAALQANLRIIECFLEQGININGVGASGETALLMACSSTRPGALSAVKLLLDRGADMRCRAIDSQPSVGKIAGDSVLHQIGAFRFPELMRLLLDAGADIEARNVWGETPLITFSRHLEFVSSPEPGPVTPRMEVLQLLLDSGCDVNASDRKGMTALHHLPHRRSHMATVRAAASLMIERGIDRTALDHDGREASELFRELCGMTLEDLLQDKTEAWTREITQGVDAGRSPAQPGLHTETPRQHPPTHIGMAEETPV</sequence>
<dbReference type="SUPFAM" id="SSF48403">
    <property type="entry name" value="Ankyrin repeat"/>
    <property type="match status" value="2"/>
</dbReference>
<gene>
    <name evidence="5" type="ORF">SAPIO_CDS0186</name>
</gene>
<dbReference type="GeneID" id="27718338"/>
<dbReference type="AlphaFoldDB" id="A0A084GHQ1"/>
<dbReference type="PRINTS" id="PR01415">
    <property type="entry name" value="ANKYRIN"/>
</dbReference>
<dbReference type="Gene3D" id="1.25.40.20">
    <property type="entry name" value="Ankyrin repeat-containing domain"/>
    <property type="match status" value="2"/>
</dbReference>
<dbReference type="EMBL" id="JOWA01000011">
    <property type="protein sequence ID" value="KEZ46863.1"/>
    <property type="molecule type" value="Genomic_DNA"/>
</dbReference>
<evidence type="ECO:0000313" key="6">
    <source>
        <dbReference type="Proteomes" id="UP000028545"/>
    </source>
</evidence>
<dbReference type="OMA" id="WHENPLA"/>
<dbReference type="Pfam" id="PF12796">
    <property type="entry name" value="Ank_2"/>
    <property type="match status" value="2"/>
</dbReference>
<dbReference type="PANTHER" id="PTHR24198:SF165">
    <property type="entry name" value="ANKYRIN REPEAT-CONTAINING PROTEIN-RELATED"/>
    <property type="match status" value="1"/>
</dbReference>
<dbReference type="Pfam" id="PF13637">
    <property type="entry name" value="Ank_4"/>
    <property type="match status" value="1"/>
</dbReference>
<dbReference type="InterPro" id="IPR002110">
    <property type="entry name" value="Ankyrin_rpt"/>
</dbReference>
<organism evidence="5 6">
    <name type="scientific">Pseudallescheria apiosperma</name>
    <name type="common">Scedosporium apiospermum</name>
    <dbReference type="NCBI Taxonomy" id="563466"/>
    <lineage>
        <taxon>Eukaryota</taxon>
        <taxon>Fungi</taxon>
        <taxon>Dikarya</taxon>
        <taxon>Ascomycota</taxon>
        <taxon>Pezizomycotina</taxon>
        <taxon>Sordariomycetes</taxon>
        <taxon>Hypocreomycetidae</taxon>
        <taxon>Microascales</taxon>
        <taxon>Microascaceae</taxon>
        <taxon>Scedosporium</taxon>
    </lineage>
</organism>
<evidence type="ECO:0000256" key="2">
    <source>
        <dbReference type="ARBA" id="ARBA00023043"/>
    </source>
</evidence>
<keyword evidence="1" id="KW-0677">Repeat</keyword>
<feature type="repeat" description="ANK" evidence="3">
    <location>
        <begin position="337"/>
        <end position="369"/>
    </location>
</feature>
<dbReference type="HOGENOM" id="CLU_044635_0_0_1"/>
<dbReference type="Proteomes" id="UP000028545">
    <property type="component" value="Unassembled WGS sequence"/>
</dbReference>
<evidence type="ECO:0000256" key="4">
    <source>
        <dbReference type="SAM" id="MobiDB-lite"/>
    </source>
</evidence>
<comment type="caution">
    <text evidence="5">The sequence shown here is derived from an EMBL/GenBank/DDBJ whole genome shotgun (WGS) entry which is preliminary data.</text>
</comment>
<dbReference type="SMART" id="SM00248">
    <property type="entry name" value="ANK"/>
    <property type="match status" value="10"/>
</dbReference>
<name>A0A084GHQ1_PSEDA</name>
<dbReference type="InterPro" id="IPR036770">
    <property type="entry name" value="Ankyrin_rpt-contain_sf"/>
</dbReference>
<keyword evidence="6" id="KW-1185">Reference proteome</keyword>
<accession>A0A084GHQ1</accession>
<evidence type="ECO:0000313" key="5">
    <source>
        <dbReference type="EMBL" id="KEZ46863.1"/>
    </source>
</evidence>
<dbReference type="KEGG" id="sapo:SAPIO_CDS0186"/>
<dbReference type="RefSeq" id="XP_016646662.1">
    <property type="nucleotide sequence ID" value="XM_016783029.1"/>
</dbReference>
<evidence type="ECO:0000256" key="1">
    <source>
        <dbReference type="ARBA" id="ARBA00022737"/>
    </source>
</evidence>
<feature type="repeat" description="ANK" evidence="3">
    <location>
        <begin position="52"/>
        <end position="78"/>
    </location>
</feature>
<proteinExistence type="predicted"/>
<protein>
    <submittedName>
        <fullName evidence="5">Uncharacterized protein</fullName>
    </submittedName>
</protein>